<dbReference type="EMBL" id="CM010718">
    <property type="protein sequence ID" value="RZC59760.1"/>
    <property type="molecule type" value="Genomic_DNA"/>
</dbReference>
<evidence type="ECO:0008006" key="4">
    <source>
        <dbReference type="Google" id="ProtNLM"/>
    </source>
</evidence>
<accession>A0A4Y7JI96</accession>
<sequence length="149" mass="17175">MNSKKNVLGKGIESLDGENNKLGKKGRLQTGVAFLKEEKDTLHQDLSEEKDEFICGAIHEINESIPEREKALTENEKVVARERFYIEEFLKALLELIEQMASKKVTRNPVIGVKENTRGDPKLWNFREKKRATLKEAISFQFNRTAKQK</sequence>
<evidence type="ECO:0000256" key="1">
    <source>
        <dbReference type="SAM" id="MobiDB-lite"/>
    </source>
</evidence>
<dbReference type="Gramene" id="RZC59760">
    <property type="protein sequence ID" value="RZC59760"/>
    <property type="gene ID" value="C5167_007057"/>
</dbReference>
<proteinExistence type="predicted"/>
<name>A0A4Y7JI96_PAPSO</name>
<protein>
    <recommendedName>
        <fullName evidence="4">Factor of DNA methylation 1-5/IDN2 domain-containing protein</fullName>
    </recommendedName>
</protein>
<evidence type="ECO:0000313" key="3">
    <source>
        <dbReference type="Proteomes" id="UP000316621"/>
    </source>
</evidence>
<feature type="region of interest" description="Disordered" evidence="1">
    <location>
        <begin position="1"/>
        <end position="24"/>
    </location>
</feature>
<gene>
    <name evidence="2" type="ORF">C5167_007057</name>
</gene>
<organism evidence="2 3">
    <name type="scientific">Papaver somniferum</name>
    <name type="common">Opium poppy</name>
    <dbReference type="NCBI Taxonomy" id="3469"/>
    <lineage>
        <taxon>Eukaryota</taxon>
        <taxon>Viridiplantae</taxon>
        <taxon>Streptophyta</taxon>
        <taxon>Embryophyta</taxon>
        <taxon>Tracheophyta</taxon>
        <taxon>Spermatophyta</taxon>
        <taxon>Magnoliopsida</taxon>
        <taxon>Ranunculales</taxon>
        <taxon>Papaveraceae</taxon>
        <taxon>Papaveroideae</taxon>
        <taxon>Papaver</taxon>
    </lineage>
</organism>
<dbReference type="AlphaFoldDB" id="A0A4Y7JI96"/>
<reference evidence="2 3" key="1">
    <citation type="journal article" date="2018" name="Science">
        <title>The opium poppy genome and morphinan production.</title>
        <authorList>
            <person name="Guo L."/>
            <person name="Winzer T."/>
            <person name="Yang X."/>
            <person name="Li Y."/>
            <person name="Ning Z."/>
            <person name="He Z."/>
            <person name="Teodor R."/>
            <person name="Lu Y."/>
            <person name="Bowser T.A."/>
            <person name="Graham I.A."/>
            <person name="Ye K."/>
        </authorList>
    </citation>
    <scope>NUCLEOTIDE SEQUENCE [LARGE SCALE GENOMIC DNA]</scope>
    <source>
        <strain evidence="3">cv. HN1</strain>
        <tissue evidence="2">Leaves</tissue>
    </source>
</reference>
<evidence type="ECO:0000313" key="2">
    <source>
        <dbReference type="EMBL" id="RZC59760.1"/>
    </source>
</evidence>
<dbReference type="Proteomes" id="UP000316621">
    <property type="component" value="Chromosome 4"/>
</dbReference>
<keyword evidence="3" id="KW-1185">Reference proteome</keyword>